<evidence type="ECO:0000256" key="3">
    <source>
        <dbReference type="ARBA" id="ARBA00005933"/>
    </source>
</evidence>
<evidence type="ECO:0000313" key="11">
    <source>
        <dbReference type="EMBL" id="CAJ1930320.1"/>
    </source>
</evidence>
<protein>
    <recommendedName>
        <fullName evidence="13">Fucoxanthin-chlorophyll a/c light-harvesting protein</fullName>
    </recommendedName>
</protein>
<sequence length="200" mass="21482">MMKSVLLSLLAASASAFAPASQSQRAASVALNAEEMSKAVPFLVRPEKLDGSLPGDMGFDPMRLSDIQADLSYARWAELKHGRICMLALVGMVVQQSGLHIPGDQFTNTDVFGAISSVGFAGNIQVLMAIGVVEGINYNKHYDDSTPGEIGWEGKGWASLTDSQKAFRKESEVVHCRLAMIAFTGAIVQTLLFSKPLISF</sequence>
<evidence type="ECO:0000313" key="12">
    <source>
        <dbReference type="Proteomes" id="UP001295423"/>
    </source>
</evidence>
<name>A0AAD2FGN9_9STRA</name>
<dbReference type="GO" id="GO:0009765">
    <property type="term" value="P:photosynthesis, light harvesting"/>
    <property type="evidence" value="ECO:0007669"/>
    <property type="project" value="InterPro"/>
</dbReference>
<feature type="binding site" evidence="9">
    <location>
        <position position="172"/>
    </location>
    <ligand>
        <name>chlorophyll a</name>
        <dbReference type="ChEBI" id="CHEBI:58416"/>
        <label>1</label>
    </ligand>
</feature>
<keyword evidence="5" id="KW-0602">Photosynthesis</keyword>
<feature type="binding site" evidence="9">
    <location>
        <position position="189"/>
    </location>
    <ligand>
        <name>chlorophyll a</name>
        <dbReference type="ChEBI" id="CHEBI:58416"/>
        <label>1</label>
    </ligand>
</feature>
<evidence type="ECO:0000256" key="7">
    <source>
        <dbReference type="ARBA" id="ARBA00023243"/>
    </source>
</evidence>
<gene>
    <name evidence="11" type="ORF">CYCCA115_LOCUS1901</name>
</gene>
<dbReference type="AlphaFoldDB" id="A0AAD2FGN9"/>
<dbReference type="GO" id="GO:0016020">
    <property type="term" value="C:membrane"/>
    <property type="evidence" value="ECO:0007669"/>
    <property type="project" value="InterPro"/>
</dbReference>
<comment type="subcellular location">
    <subcellularLocation>
        <location evidence="2">Plastid</location>
        <location evidence="2">Chloroplast</location>
    </subcellularLocation>
</comment>
<evidence type="ECO:0000256" key="4">
    <source>
        <dbReference type="ARBA" id="ARBA00022528"/>
    </source>
</evidence>
<keyword evidence="9" id="KW-0157">Chromophore</keyword>
<evidence type="ECO:0000256" key="8">
    <source>
        <dbReference type="ARBA" id="ARBA00044011"/>
    </source>
</evidence>
<dbReference type="InterPro" id="IPR001344">
    <property type="entry name" value="Chloro_AB-bd_pln"/>
</dbReference>
<feature type="binding site" evidence="9">
    <location>
        <position position="81"/>
    </location>
    <ligand>
        <name>chlorophyll a</name>
        <dbReference type="ChEBI" id="CHEBI:58416"/>
        <label>1</label>
    </ligand>
</feature>
<comment type="subunit">
    <text evidence="8">The LHC complex of chromophytic algae is composed of fucoxanthin, chlorophyll A and C bound non-covalently by fucoxanthin chlorophyll proteins (FCPs). The ratio of the pigments in LHC; fucoxanthin: chlorophyll C: chlorophyll A; (0.6-1): (0.1-0.3): (1).</text>
</comment>
<dbReference type="GO" id="GO:0009507">
    <property type="term" value="C:chloroplast"/>
    <property type="evidence" value="ECO:0007669"/>
    <property type="project" value="UniProtKB-SubCell"/>
</dbReference>
<feature type="binding site" evidence="9">
    <location>
        <position position="65"/>
    </location>
    <ligand>
        <name>chlorophyll a</name>
        <dbReference type="ChEBI" id="CHEBI:58416"/>
        <label>1</label>
    </ligand>
</feature>
<keyword evidence="7" id="KW-0437">Light-harvesting polypeptide</keyword>
<feature type="signal peptide" evidence="10">
    <location>
        <begin position="1"/>
        <end position="16"/>
    </location>
</feature>
<feature type="binding site" description="axial binding residue" evidence="9">
    <location>
        <position position="105"/>
    </location>
    <ligand>
        <name>chlorophyll a</name>
        <dbReference type="ChEBI" id="CHEBI:58416"/>
        <label>2</label>
    </ligand>
    <ligandPart>
        <name>Mg</name>
        <dbReference type="ChEBI" id="CHEBI:25107"/>
    </ligandPart>
</feature>
<keyword evidence="6" id="KW-0934">Plastid</keyword>
<keyword evidence="4" id="KW-0150">Chloroplast</keyword>
<feature type="binding site" description="axial binding residue" evidence="9">
    <location>
        <position position="134"/>
    </location>
    <ligand>
        <name>chlorophyll b</name>
        <dbReference type="ChEBI" id="CHEBI:61721"/>
        <label>1</label>
    </ligand>
    <ligandPart>
        <name>Mg</name>
        <dbReference type="ChEBI" id="CHEBI:25107"/>
    </ligandPart>
</feature>
<accession>A0AAD2FGN9</accession>
<dbReference type="Proteomes" id="UP001295423">
    <property type="component" value="Unassembled WGS sequence"/>
</dbReference>
<feature type="binding site" description="axial binding residue" evidence="9">
    <location>
        <position position="117"/>
    </location>
    <ligand>
        <name>chlorophyll b</name>
        <dbReference type="ChEBI" id="CHEBI:61721"/>
        <label>1</label>
    </ligand>
    <ligandPart>
        <name>Mg</name>
        <dbReference type="ChEBI" id="CHEBI:25107"/>
    </ligandPart>
</feature>
<evidence type="ECO:0000256" key="2">
    <source>
        <dbReference type="ARBA" id="ARBA00004229"/>
    </source>
</evidence>
<evidence type="ECO:0000256" key="10">
    <source>
        <dbReference type="SAM" id="SignalP"/>
    </source>
</evidence>
<feature type="chain" id="PRO_5042102032" description="Fucoxanthin-chlorophyll a/c light-harvesting protein" evidence="10">
    <location>
        <begin position="17"/>
        <end position="200"/>
    </location>
</feature>
<feature type="binding site" evidence="9">
    <location>
        <position position="83"/>
    </location>
    <ligand>
        <name>chlorophyll a</name>
        <dbReference type="ChEBI" id="CHEBI:58416"/>
        <label>1</label>
    </ligand>
</feature>
<evidence type="ECO:0008006" key="13">
    <source>
        <dbReference type="Google" id="ProtNLM"/>
    </source>
</evidence>
<organism evidence="11 12">
    <name type="scientific">Cylindrotheca closterium</name>
    <dbReference type="NCBI Taxonomy" id="2856"/>
    <lineage>
        <taxon>Eukaryota</taxon>
        <taxon>Sar</taxon>
        <taxon>Stramenopiles</taxon>
        <taxon>Ochrophyta</taxon>
        <taxon>Bacillariophyta</taxon>
        <taxon>Bacillariophyceae</taxon>
        <taxon>Bacillariophycidae</taxon>
        <taxon>Bacillariales</taxon>
        <taxon>Bacillariaceae</taxon>
        <taxon>Cylindrotheca</taxon>
    </lineage>
</organism>
<dbReference type="Gene3D" id="1.10.3460.10">
    <property type="entry name" value="Chlorophyll a/b binding protein domain"/>
    <property type="match status" value="1"/>
</dbReference>
<dbReference type="Pfam" id="PF00504">
    <property type="entry name" value="Chloroa_b-bind"/>
    <property type="match status" value="1"/>
</dbReference>
<dbReference type="EMBL" id="CAKOGP040000113">
    <property type="protein sequence ID" value="CAJ1930320.1"/>
    <property type="molecule type" value="Genomic_DNA"/>
</dbReference>
<keyword evidence="12" id="KW-1185">Reference proteome</keyword>
<evidence type="ECO:0000256" key="5">
    <source>
        <dbReference type="ARBA" id="ARBA00022531"/>
    </source>
</evidence>
<dbReference type="PANTHER" id="PTHR21649">
    <property type="entry name" value="CHLOROPHYLL A/B BINDING PROTEIN"/>
    <property type="match status" value="1"/>
</dbReference>
<dbReference type="GO" id="GO:0016168">
    <property type="term" value="F:chlorophyll binding"/>
    <property type="evidence" value="ECO:0007669"/>
    <property type="project" value="UniProtKB-KW"/>
</dbReference>
<evidence type="ECO:0000256" key="1">
    <source>
        <dbReference type="ARBA" id="ARBA00004022"/>
    </source>
</evidence>
<keyword evidence="10" id="KW-0732">Signal</keyword>
<proteinExistence type="inferred from homology"/>
<comment type="similarity">
    <text evidence="3">Belongs to the fucoxanthin chlorophyll protein family.</text>
</comment>
<comment type="function">
    <text evidence="1">The light-harvesting complex (LHC) functions as a light receptor, it captures and delivers excitation energy to photosystems with which it is closely associated. Energy is transferred from the carotenoid and chlorophyll C (or B) to chlorophyll A and the photosynthetic reaction centers where it is used to synthesize ATP and reducing power.</text>
</comment>
<reference evidence="11" key="1">
    <citation type="submission" date="2023-08" db="EMBL/GenBank/DDBJ databases">
        <authorList>
            <person name="Audoor S."/>
            <person name="Bilcke G."/>
        </authorList>
    </citation>
    <scope>NUCLEOTIDE SEQUENCE</scope>
</reference>
<comment type="caution">
    <text evidence="11">The sequence shown here is derived from an EMBL/GenBank/DDBJ whole genome shotgun (WGS) entry which is preliminary data.</text>
</comment>
<evidence type="ECO:0000256" key="9">
    <source>
        <dbReference type="PIRSR" id="PIRSR601344-1"/>
    </source>
</evidence>
<dbReference type="GO" id="GO:0030076">
    <property type="term" value="C:light-harvesting complex"/>
    <property type="evidence" value="ECO:0007669"/>
    <property type="project" value="UniProtKB-KW"/>
</dbReference>
<feature type="binding site" evidence="9">
    <location>
        <position position="177"/>
    </location>
    <ligand>
        <name>chlorophyll a</name>
        <dbReference type="ChEBI" id="CHEBI:58416"/>
        <label>1</label>
    </ligand>
</feature>
<evidence type="ECO:0000256" key="6">
    <source>
        <dbReference type="ARBA" id="ARBA00022640"/>
    </source>
</evidence>
<dbReference type="InterPro" id="IPR022796">
    <property type="entry name" value="Chloroa_b-bind"/>
</dbReference>
<feature type="binding site" evidence="9">
    <location>
        <position position="78"/>
    </location>
    <ligand>
        <name>chlorophyll a</name>
        <dbReference type="ChEBI" id="CHEBI:58416"/>
        <label>1</label>
    </ligand>
</feature>
<dbReference type="SUPFAM" id="SSF103511">
    <property type="entry name" value="Chlorophyll a-b binding protein"/>
    <property type="match status" value="1"/>
</dbReference>
<keyword evidence="9" id="KW-0148">Chlorophyll</keyword>